<keyword evidence="3" id="KW-0731">Sigma factor</keyword>
<dbReference type="OrthoDB" id="7447094at2"/>
<dbReference type="SUPFAM" id="SSF88946">
    <property type="entry name" value="Sigma2 domain of RNA polymerase sigma factors"/>
    <property type="match status" value="1"/>
</dbReference>
<sequence length="177" mass="19901">MSEARPPDGDVVPPPSGLEAVYLAHRQVLLRFLRARGAGDRAEDLVQELWLRLVSTPTGPVVDPLNYLFRAANNLMLNRFRSEKRDEARDEAWTDVHRSMPDSPAEAALVARQEIAKARQRLTETGSRVQEVFFLFRVEGMSQRAIAERFGVSLSAVEKDIQRAYRAIAALKEEADA</sequence>
<dbReference type="SUPFAM" id="SSF88659">
    <property type="entry name" value="Sigma3 and sigma4 domains of RNA polymerase sigma factors"/>
    <property type="match status" value="1"/>
</dbReference>
<dbReference type="Pfam" id="PF04542">
    <property type="entry name" value="Sigma70_r2"/>
    <property type="match status" value="1"/>
</dbReference>
<name>A0A4Q2IQ84_9SPHN</name>
<dbReference type="Proteomes" id="UP000292347">
    <property type="component" value="Unassembled WGS sequence"/>
</dbReference>
<organism evidence="7 8">
    <name type="scientific">Sphingomonas desiccabilis</name>
    <dbReference type="NCBI Taxonomy" id="429134"/>
    <lineage>
        <taxon>Bacteria</taxon>
        <taxon>Pseudomonadati</taxon>
        <taxon>Pseudomonadota</taxon>
        <taxon>Alphaproteobacteria</taxon>
        <taxon>Sphingomonadales</taxon>
        <taxon>Sphingomonadaceae</taxon>
        <taxon>Sphingomonas</taxon>
    </lineage>
</organism>
<evidence type="ECO:0000256" key="1">
    <source>
        <dbReference type="ARBA" id="ARBA00010641"/>
    </source>
</evidence>
<comment type="similarity">
    <text evidence="1">Belongs to the sigma-70 factor family. ECF subfamily.</text>
</comment>
<accession>A0A4Q2IQ84</accession>
<evidence type="ECO:0000259" key="6">
    <source>
        <dbReference type="Pfam" id="PF08281"/>
    </source>
</evidence>
<keyword evidence="2" id="KW-0805">Transcription regulation</keyword>
<evidence type="ECO:0000256" key="4">
    <source>
        <dbReference type="ARBA" id="ARBA00023163"/>
    </source>
</evidence>
<keyword evidence="8" id="KW-1185">Reference proteome</keyword>
<dbReference type="InterPro" id="IPR013324">
    <property type="entry name" value="RNA_pol_sigma_r3/r4-like"/>
</dbReference>
<dbReference type="Gene3D" id="1.10.1740.10">
    <property type="match status" value="1"/>
</dbReference>
<keyword evidence="4" id="KW-0804">Transcription</keyword>
<dbReference type="GO" id="GO:0016987">
    <property type="term" value="F:sigma factor activity"/>
    <property type="evidence" value="ECO:0007669"/>
    <property type="project" value="UniProtKB-KW"/>
</dbReference>
<protein>
    <submittedName>
        <fullName evidence="7">RNA polymerase sigma factor</fullName>
    </submittedName>
</protein>
<dbReference type="RefSeq" id="WP_129341995.1">
    <property type="nucleotide sequence ID" value="NZ_JACIDD010000002.1"/>
</dbReference>
<evidence type="ECO:0000259" key="5">
    <source>
        <dbReference type="Pfam" id="PF04542"/>
    </source>
</evidence>
<comment type="caution">
    <text evidence="7">The sequence shown here is derived from an EMBL/GenBank/DDBJ whole genome shotgun (WGS) entry which is preliminary data.</text>
</comment>
<evidence type="ECO:0000313" key="8">
    <source>
        <dbReference type="Proteomes" id="UP000292347"/>
    </source>
</evidence>
<dbReference type="InterPro" id="IPR013249">
    <property type="entry name" value="RNA_pol_sigma70_r4_t2"/>
</dbReference>
<evidence type="ECO:0000256" key="2">
    <source>
        <dbReference type="ARBA" id="ARBA00023015"/>
    </source>
</evidence>
<evidence type="ECO:0000256" key="3">
    <source>
        <dbReference type="ARBA" id="ARBA00023082"/>
    </source>
</evidence>
<dbReference type="InterPro" id="IPR039425">
    <property type="entry name" value="RNA_pol_sigma-70-like"/>
</dbReference>
<dbReference type="InterPro" id="IPR014284">
    <property type="entry name" value="RNA_pol_sigma-70_dom"/>
</dbReference>
<dbReference type="Pfam" id="PF08281">
    <property type="entry name" value="Sigma70_r4_2"/>
    <property type="match status" value="1"/>
</dbReference>
<reference evidence="7 8" key="1">
    <citation type="submission" date="2019-01" db="EMBL/GenBank/DDBJ databases">
        <title>Sphingomonas mucosissima sp. nov. and Sphingomonas desiccabilis sp. nov., from biological soil crusts in the Colorado Plateau, USA.</title>
        <authorList>
            <person name="Zhu D."/>
        </authorList>
    </citation>
    <scope>NUCLEOTIDE SEQUENCE [LARGE SCALE GENOMIC DNA]</scope>
    <source>
        <strain evidence="7 8">CP1D</strain>
    </source>
</reference>
<dbReference type="PANTHER" id="PTHR43133">
    <property type="entry name" value="RNA POLYMERASE ECF-TYPE SIGMA FACTO"/>
    <property type="match status" value="1"/>
</dbReference>
<dbReference type="InterPro" id="IPR007627">
    <property type="entry name" value="RNA_pol_sigma70_r2"/>
</dbReference>
<dbReference type="InterPro" id="IPR036388">
    <property type="entry name" value="WH-like_DNA-bd_sf"/>
</dbReference>
<dbReference type="GO" id="GO:0006352">
    <property type="term" value="P:DNA-templated transcription initiation"/>
    <property type="evidence" value="ECO:0007669"/>
    <property type="project" value="InterPro"/>
</dbReference>
<dbReference type="Gene3D" id="1.10.10.10">
    <property type="entry name" value="Winged helix-like DNA-binding domain superfamily/Winged helix DNA-binding domain"/>
    <property type="match status" value="1"/>
</dbReference>
<gene>
    <name evidence="7" type="ORF">EO081_11200</name>
</gene>
<dbReference type="InterPro" id="IPR013325">
    <property type="entry name" value="RNA_pol_sigma_r2"/>
</dbReference>
<dbReference type="GO" id="GO:0003677">
    <property type="term" value="F:DNA binding"/>
    <property type="evidence" value="ECO:0007669"/>
    <property type="project" value="InterPro"/>
</dbReference>
<feature type="domain" description="RNA polymerase sigma factor 70 region 4 type 2" evidence="6">
    <location>
        <begin position="128"/>
        <end position="167"/>
    </location>
</feature>
<evidence type="ECO:0000313" key="7">
    <source>
        <dbReference type="EMBL" id="RXZ31762.1"/>
    </source>
</evidence>
<dbReference type="EMBL" id="SDPT01000002">
    <property type="protein sequence ID" value="RXZ31762.1"/>
    <property type="molecule type" value="Genomic_DNA"/>
</dbReference>
<dbReference type="NCBIfam" id="TIGR02937">
    <property type="entry name" value="sigma70-ECF"/>
    <property type="match status" value="1"/>
</dbReference>
<proteinExistence type="inferred from homology"/>
<feature type="domain" description="RNA polymerase sigma-70 region 2" evidence="5">
    <location>
        <begin position="22"/>
        <end position="85"/>
    </location>
</feature>
<dbReference type="PANTHER" id="PTHR43133:SF63">
    <property type="entry name" value="RNA POLYMERASE SIGMA FACTOR FECI-RELATED"/>
    <property type="match status" value="1"/>
</dbReference>
<dbReference type="AlphaFoldDB" id="A0A4Q2IQ84"/>